<protein>
    <submittedName>
        <fullName evidence="6">Precorrin-8X methylmutase</fullName>
        <ecNumber evidence="6">5.4.99.61</ecNumber>
    </submittedName>
</protein>
<accession>A0A7X2XF69</accession>
<evidence type="ECO:0000256" key="3">
    <source>
        <dbReference type="ARBA" id="ARBA00022573"/>
    </source>
</evidence>
<evidence type="ECO:0000256" key="4">
    <source>
        <dbReference type="ARBA" id="ARBA00023235"/>
    </source>
</evidence>
<comment type="caution">
    <text evidence="6">The sequence shown here is derived from an EMBL/GenBank/DDBJ whole genome shotgun (WGS) entry which is preliminary data.</text>
</comment>
<dbReference type="OrthoDB" id="9780708at2"/>
<sequence length="208" mass="22228">MELQNVLPADIEKRSMEIIAEELGEIQLDPEKLSIIKRVIHTSADFDYARTLHFSNGVVEKALEALKKGATIVTDTNMACVGINKPGLNKLGGKAVCFMADADVAERAKEAGSTRAAACMEKACEVEGPVIIAVGNAPTALVRLDELVKEGRIKPELVIGVPVGFVNVVESKEIIMKTGIPYIVARGRKGGSNVAAAICNALIYKLTR</sequence>
<dbReference type="EMBL" id="WNBW01000008">
    <property type="protein sequence ID" value="MTU04529.1"/>
    <property type="molecule type" value="Genomic_DNA"/>
</dbReference>
<feature type="domain" description="Cobalamin biosynthesis precorrin-8X methylmutase CobH/CbiC" evidence="5">
    <location>
        <begin position="10"/>
        <end position="204"/>
    </location>
</feature>
<dbReference type="Proteomes" id="UP000484547">
    <property type="component" value="Unassembled WGS sequence"/>
</dbReference>
<dbReference type="InterPro" id="IPR036588">
    <property type="entry name" value="CobH/CbiC_sf"/>
</dbReference>
<dbReference type="PANTHER" id="PTHR43588">
    <property type="entry name" value="COBALT-PRECORRIN-8 METHYLMUTASE"/>
    <property type="match status" value="1"/>
</dbReference>
<dbReference type="PANTHER" id="PTHR43588:SF1">
    <property type="entry name" value="COBALT-PRECORRIN-8 METHYLMUTASE"/>
    <property type="match status" value="1"/>
</dbReference>
<evidence type="ECO:0000259" key="5">
    <source>
        <dbReference type="Pfam" id="PF02570"/>
    </source>
</evidence>
<proteinExistence type="inferred from homology"/>
<reference evidence="8 9" key="1">
    <citation type="journal article" date="2019" name="Nat. Med.">
        <title>A library of human gut bacterial isolates paired with longitudinal multiomics data enables mechanistic microbiome research.</title>
        <authorList>
            <person name="Poyet M."/>
            <person name="Groussin M."/>
            <person name="Gibbons S.M."/>
            <person name="Avila-Pacheco J."/>
            <person name="Jiang X."/>
            <person name="Kearney S.M."/>
            <person name="Perrotta A.R."/>
            <person name="Berdy B."/>
            <person name="Zhao S."/>
            <person name="Lieberman T.D."/>
            <person name="Swanson P.K."/>
            <person name="Smith M."/>
            <person name="Roesemann S."/>
            <person name="Alexander J.E."/>
            <person name="Rich S.A."/>
            <person name="Livny J."/>
            <person name="Vlamakis H."/>
            <person name="Clish C."/>
            <person name="Bullock K."/>
            <person name="Deik A."/>
            <person name="Scott J."/>
            <person name="Pierce K.A."/>
            <person name="Xavier R.J."/>
            <person name="Alm E.J."/>
        </authorList>
    </citation>
    <scope>NUCLEOTIDE SEQUENCE [LARGE SCALE GENOMIC DNA]</scope>
    <source>
        <strain evidence="6 9">BIOML-A13</strain>
        <strain evidence="7 8">BIOML-A3</strain>
    </source>
</reference>
<dbReference type="AlphaFoldDB" id="A0A7X2XF69"/>
<comment type="pathway">
    <text evidence="1">Cofactor biosynthesis; adenosylcobalamin biosynthesis.</text>
</comment>
<gene>
    <name evidence="6" type="primary">cbiC</name>
    <name evidence="6" type="ORF">GMD11_03835</name>
    <name evidence="7" type="ORF">GMD18_08980</name>
</gene>
<organism evidence="6 9">
    <name type="scientific">Phascolarctobacterium faecium</name>
    <dbReference type="NCBI Taxonomy" id="33025"/>
    <lineage>
        <taxon>Bacteria</taxon>
        <taxon>Bacillati</taxon>
        <taxon>Bacillota</taxon>
        <taxon>Negativicutes</taxon>
        <taxon>Acidaminococcales</taxon>
        <taxon>Acidaminococcaceae</taxon>
        <taxon>Phascolarctobacterium</taxon>
    </lineage>
</organism>
<dbReference type="UniPathway" id="UPA00148"/>
<keyword evidence="8" id="KW-1185">Reference proteome</keyword>
<evidence type="ECO:0000313" key="8">
    <source>
        <dbReference type="Proteomes" id="UP000443070"/>
    </source>
</evidence>
<evidence type="ECO:0000256" key="2">
    <source>
        <dbReference type="ARBA" id="ARBA00009774"/>
    </source>
</evidence>
<evidence type="ECO:0000256" key="1">
    <source>
        <dbReference type="ARBA" id="ARBA00004953"/>
    </source>
</evidence>
<evidence type="ECO:0000313" key="9">
    <source>
        <dbReference type="Proteomes" id="UP000484547"/>
    </source>
</evidence>
<evidence type="ECO:0000313" key="6">
    <source>
        <dbReference type="EMBL" id="MTT75402.1"/>
    </source>
</evidence>
<dbReference type="GO" id="GO:0016993">
    <property type="term" value="F:precorrin-8X methylmutase activity"/>
    <property type="evidence" value="ECO:0007669"/>
    <property type="project" value="UniProtKB-EC"/>
</dbReference>
<name>A0A7X2XF69_9FIRM</name>
<dbReference type="RefSeq" id="WP_149877486.1">
    <property type="nucleotide sequence ID" value="NZ_CAUDCT010000005.1"/>
</dbReference>
<evidence type="ECO:0000313" key="7">
    <source>
        <dbReference type="EMBL" id="MTU04529.1"/>
    </source>
</evidence>
<dbReference type="SUPFAM" id="SSF63965">
    <property type="entry name" value="Precorrin-8X methylmutase CbiC/CobH"/>
    <property type="match status" value="1"/>
</dbReference>
<dbReference type="EC" id="5.4.99.61" evidence="6"/>
<keyword evidence="3" id="KW-0169">Cobalamin biosynthesis</keyword>
<dbReference type="GO" id="GO:0009236">
    <property type="term" value="P:cobalamin biosynthetic process"/>
    <property type="evidence" value="ECO:0007669"/>
    <property type="project" value="UniProtKB-UniPathway"/>
</dbReference>
<dbReference type="InterPro" id="IPR003722">
    <property type="entry name" value="Cbl_synth_CobH/CbiC"/>
</dbReference>
<comment type="similarity">
    <text evidence="2">Belongs to the CobH/CbiC family.</text>
</comment>
<dbReference type="Gene3D" id="3.40.50.10230">
    <property type="entry name" value="Cobalamin biosynthesis CobH/CbiC, precorrin-8X methylmutase"/>
    <property type="match status" value="1"/>
</dbReference>
<dbReference type="EMBL" id="WNBM01000001">
    <property type="protein sequence ID" value="MTT75402.1"/>
    <property type="molecule type" value="Genomic_DNA"/>
</dbReference>
<keyword evidence="4 6" id="KW-0413">Isomerase</keyword>
<dbReference type="Pfam" id="PF02570">
    <property type="entry name" value="CbiC"/>
    <property type="match status" value="1"/>
</dbReference>
<dbReference type="Proteomes" id="UP000443070">
    <property type="component" value="Unassembled WGS sequence"/>
</dbReference>